<dbReference type="InterPro" id="IPR043765">
    <property type="entry name" value="DUF5711"/>
</dbReference>
<dbReference type="EMBL" id="DVIT01000020">
    <property type="protein sequence ID" value="HIS46953.1"/>
    <property type="molecule type" value="Genomic_DNA"/>
</dbReference>
<sequence>MKFAKEKYSKLKDTFKEKREKIKEMSALNKIFYIGIIAVAAVLIGGLIHQSLAYQNFEIISSIEKTDNVTVNYQVMGDGLLRYSKDGVSYSENLSETVWNQSFEMASARAVTCGNYLAIGDIGSNQIRIFDQTGQVGSIVTSYPILDLDVASQGVVSVIMTENGANYISLYSSNGEELVDIRTSISDMGYPLDFALSEDGEKLAVSYLNVAEGTTSTNIVFYNFGTAGANEVDHIMGTFDYDGIFPKIEFLDNSTIAAYGEENFVLYSMHYYPELISETNFGREIKSLFVSDKYIGFVFRNNTETSEEESPAKYHMAVYTTAGRLYMEQDFDFEYETITSTNQEIILYNDSECVIYTYSGKEKFSYTFNEPVINLLPKNTADEYILITSSAIQEIRLR</sequence>
<proteinExistence type="predicted"/>
<keyword evidence="1" id="KW-0175">Coiled coil</keyword>
<feature type="transmembrane region" description="Helical" evidence="2">
    <location>
        <begin position="31"/>
        <end position="52"/>
    </location>
</feature>
<evidence type="ECO:0000256" key="1">
    <source>
        <dbReference type="SAM" id="Coils"/>
    </source>
</evidence>
<evidence type="ECO:0000256" key="2">
    <source>
        <dbReference type="SAM" id="Phobius"/>
    </source>
</evidence>
<feature type="coiled-coil region" evidence="1">
    <location>
        <begin position="1"/>
        <end position="28"/>
    </location>
</feature>
<accession>A0A9D1F3R0</accession>
<reference evidence="3" key="2">
    <citation type="journal article" date="2021" name="PeerJ">
        <title>Extensive microbial diversity within the chicken gut microbiome revealed by metagenomics and culture.</title>
        <authorList>
            <person name="Gilroy R."/>
            <person name="Ravi A."/>
            <person name="Getino M."/>
            <person name="Pursley I."/>
            <person name="Horton D.L."/>
            <person name="Alikhan N.F."/>
            <person name="Baker D."/>
            <person name="Gharbi K."/>
            <person name="Hall N."/>
            <person name="Watson M."/>
            <person name="Adriaenssens E.M."/>
            <person name="Foster-Nyarko E."/>
            <person name="Jarju S."/>
            <person name="Secka A."/>
            <person name="Antonio M."/>
            <person name="Oren A."/>
            <person name="Chaudhuri R.R."/>
            <person name="La Ragione R."/>
            <person name="Hildebrand F."/>
            <person name="Pallen M.J."/>
        </authorList>
    </citation>
    <scope>NUCLEOTIDE SEQUENCE</scope>
    <source>
        <strain evidence="3">CHK178-757</strain>
    </source>
</reference>
<evidence type="ECO:0000313" key="3">
    <source>
        <dbReference type="EMBL" id="HIS46953.1"/>
    </source>
</evidence>
<protein>
    <submittedName>
        <fullName evidence="3">Uncharacterized protein</fullName>
    </submittedName>
</protein>
<dbReference type="Proteomes" id="UP000823927">
    <property type="component" value="Unassembled WGS sequence"/>
</dbReference>
<evidence type="ECO:0000313" key="4">
    <source>
        <dbReference type="Proteomes" id="UP000823927"/>
    </source>
</evidence>
<keyword evidence="2" id="KW-1133">Transmembrane helix</keyword>
<reference evidence="3" key="1">
    <citation type="submission" date="2020-10" db="EMBL/GenBank/DDBJ databases">
        <authorList>
            <person name="Gilroy R."/>
        </authorList>
    </citation>
    <scope>NUCLEOTIDE SEQUENCE</scope>
    <source>
        <strain evidence="3">CHK178-757</strain>
    </source>
</reference>
<comment type="caution">
    <text evidence="3">The sequence shown here is derived from an EMBL/GenBank/DDBJ whole genome shotgun (WGS) entry which is preliminary data.</text>
</comment>
<dbReference type="AlphaFoldDB" id="A0A9D1F3R0"/>
<keyword evidence="2" id="KW-0472">Membrane</keyword>
<dbReference type="Pfam" id="PF18975">
    <property type="entry name" value="DUF5711"/>
    <property type="match status" value="1"/>
</dbReference>
<dbReference type="SUPFAM" id="SSF63825">
    <property type="entry name" value="YWTD domain"/>
    <property type="match status" value="1"/>
</dbReference>
<gene>
    <name evidence="3" type="ORF">IAB46_05190</name>
</gene>
<keyword evidence="2" id="KW-0812">Transmembrane</keyword>
<organism evidence="3 4">
    <name type="scientific">Candidatus Scybalocola faecigallinarum</name>
    <dbReference type="NCBI Taxonomy" id="2840941"/>
    <lineage>
        <taxon>Bacteria</taxon>
        <taxon>Bacillati</taxon>
        <taxon>Bacillota</taxon>
        <taxon>Clostridia</taxon>
        <taxon>Lachnospirales</taxon>
        <taxon>Lachnospiraceae</taxon>
        <taxon>Lachnospiraceae incertae sedis</taxon>
        <taxon>Candidatus Scybalocola (ex Gilroy et al. 2021)</taxon>
    </lineage>
</organism>
<name>A0A9D1F3R0_9FIRM</name>